<protein>
    <recommendedName>
        <fullName evidence="13">Polyketide synthase</fullName>
    </recommendedName>
</protein>
<dbReference type="SUPFAM" id="SSF53335">
    <property type="entry name" value="S-adenosyl-L-methionine-dependent methyltransferases"/>
    <property type="match status" value="1"/>
</dbReference>
<dbReference type="GO" id="GO:0016491">
    <property type="term" value="F:oxidoreductase activity"/>
    <property type="evidence" value="ECO:0007669"/>
    <property type="project" value="UniProtKB-KW"/>
</dbReference>
<dbReference type="Gene3D" id="3.40.366.10">
    <property type="entry name" value="Malonyl-Coenzyme A Acyl Carrier Protein, domain 2"/>
    <property type="match status" value="1"/>
</dbReference>
<dbReference type="InterPro" id="IPR049552">
    <property type="entry name" value="PKS_DH_N"/>
</dbReference>
<keyword evidence="2" id="KW-0597">Phosphoprotein</keyword>
<dbReference type="InterPro" id="IPR016035">
    <property type="entry name" value="Acyl_Trfase/lysoPLipase"/>
</dbReference>
<dbReference type="InterPro" id="IPR016036">
    <property type="entry name" value="Malonyl_transacylase_ACP-bd"/>
</dbReference>
<feature type="region of interest" description="N-terminal hotdog fold" evidence="7">
    <location>
        <begin position="923"/>
        <end position="1057"/>
    </location>
</feature>
<name>A0AAN6MW86_9PEZI</name>
<feature type="region of interest" description="C-terminal hotdog fold" evidence="7">
    <location>
        <begin position="1067"/>
        <end position="1218"/>
    </location>
</feature>
<dbReference type="Pfam" id="PF00698">
    <property type="entry name" value="Acyl_transf_1"/>
    <property type="match status" value="1"/>
</dbReference>
<keyword evidence="1" id="KW-0596">Phosphopantetheine</keyword>
<dbReference type="Proteomes" id="UP001303473">
    <property type="component" value="Unassembled WGS sequence"/>
</dbReference>
<dbReference type="Gene3D" id="3.30.70.3290">
    <property type="match status" value="1"/>
</dbReference>
<reference evidence="12" key="1">
    <citation type="journal article" date="2023" name="Mol. Phylogenet. Evol.">
        <title>Genome-scale phylogeny and comparative genomics of the fungal order Sordariales.</title>
        <authorList>
            <person name="Hensen N."/>
            <person name="Bonometti L."/>
            <person name="Westerberg I."/>
            <person name="Brannstrom I.O."/>
            <person name="Guillou S."/>
            <person name="Cros-Aarteil S."/>
            <person name="Calhoun S."/>
            <person name="Haridas S."/>
            <person name="Kuo A."/>
            <person name="Mondo S."/>
            <person name="Pangilinan J."/>
            <person name="Riley R."/>
            <person name="LaButti K."/>
            <person name="Andreopoulos B."/>
            <person name="Lipzen A."/>
            <person name="Chen C."/>
            <person name="Yan M."/>
            <person name="Daum C."/>
            <person name="Ng V."/>
            <person name="Clum A."/>
            <person name="Steindorff A."/>
            <person name="Ohm R.A."/>
            <person name="Martin F."/>
            <person name="Silar P."/>
            <person name="Natvig D.O."/>
            <person name="Lalanne C."/>
            <person name="Gautier V."/>
            <person name="Ament-Velasquez S.L."/>
            <person name="Kruys A."/>
            <person name="Hutchinson M.I."/>
            <person name="Powell A.J."/>
            <person name="Barry K."/>
            <person name="Miller A.N."/>
            <person name="Grigoriev I.V."/>
            <person name="Debuchy R."/>
            <person name="Gladieux P."/>
            <person name="Hiltunen Thoren M."/>
            <person name="Johannesson H."/>
        </authorList>
    </citation>
    <scope>NUCLEOTIDE SEQUENCE [LARGE SCALE GENOMIC DNA]</scope>
    <source>
        <strain evidence="12">CBS 340.73</strain>
    </source>
</reference>
<dbReference type="InterPro" id="IPR013217">
    <property type="entry name" value="Methyltransf_12"/>
</dbReference>
<comment type="caution">
    <text evidence="11">The sequence shown here is derived from an EMBL/GenBank/DDBJ whole genome shotgun (WGS) entry which is preliminary data.</text>
</comment>
<feature type="region of interest" description="Disordered" evidence="8">
    <location>
        <begin position="1"/>
        <end position="22"/>
    </location>
</feature>
<dbReference type="Gene3D" id="3.40.47.10">
    <property type="match status" value="2"/>
</dbReference>
<evidence type="ECO:0000256" key="2">
    <source>
        <dbReference type="ARBA" id="ARBA00022553"/>
    </source>
</evidence>
<evidence type="ECO:0000256" key="5">
    <source>
        <dbReference type="ARBA" id="ARBA00023268"/>
    </source>
</evidence>
<evidence type="ECO:0000256" key="7">
    <source>
        <dbReference type="PROSITE-ProRule" id="PRU01363"/>
    </source>
</evidence>
<dbReference type="GO" id="GO:0004312">
    <property type="term" value="F:fatty acid synthase activity"/>
    <property type="evidence" value="ECO:0007669"/>
    <property type="project" value="TreeGrafter"/>
</dbReference>
<dbReference type="InterPro" id="IPR016039">
    <property type="entry name" value="Thiolase-like"/>
</dbReference>
<feature type="domain" description="PKS/mFAS DH" evidence="10">
    <location>
        <begin position="923"/>
        <end position="1218"/>
    </location>
</feature>
<dbReference type="Pfam" id="PF00109">
    <property type="entry name" value="ketoacyl-synt"/>
    <property type="match status" value="1"/>
</dbReference>
<dbReference type="InterPro" id="IPR014031">
    <property type="entry name" value="Ketoacyl_synth_C"/>
</dbReference>
<dbReference type="InterPro" id="IPR018201">
    <property type="entry name" value="Ketoacyl_synth_AS"/>
</dbReference>
<dbReference type="InterPro" id="IPR020841">
    <property type="entry name" value="PKS_Beta-ketoAc_synthase_dom"/>
</dbReference>
<dbReference type="InterPro" id="IPR049551">
    <property type="entry name" value="PKS_DH_C"/>
</dbReference>
<evidence type="ECO:0008006" key="13">
    <source>
        <dbReference type="Google" id="ProtNLM"/>
    </source>
</evidence>
<dbReference type="SUPFAM" id="SSF53901">
    <property type="entry name" value="Thiolase-like"/>
    <property type="match status" value="1"/>
</dbReference>
<dbReference type="Pfam" id="PF21089">
    <property type="entry name" value="PKS_DH_N"/>
    <property type="match status" value="1"/>
</dbReference>
<proteinExistence type="predicted"/>
<dbReference type="PANTHER" id="PTHR43775">
    <property type="entry name" value="FATTY ACID SYNTHASE"/>
    <property type="match status" value="1"/>
</dbReference>
<evidence type="ECO:0000256" key="1">
    <source>
        <dbReference type="ARBA" id="ARBA00022450"/>
    </source>
</evidence>
<feature type="active site" description="Proton acceptor; for dehydratase activity" evidence="7">
    <location>
        <position position="955"/>
    </location>
</feature>
<dbReference type="InterPro" id="IPR014030">
    <property type="entry name" value="Ketoacyl_synth_N"/>
</dbReference>
<dbReference type="Pfam" id="PF16197">
    <property type="entry name" value="KAsynt_C_assoc"/>
    <property type="match status" value="1"/>
</dbReference>
<dbReference type="Pfam" id="PF14765">
    <property type="entry name" value="PS-DH"/>
    <property type="match status" value="1"/>
</dbReference>
<dbReference type="InterPro" id="IPR001227">
    <property type="entry name" value="Ac_transferase_dom_sf"/>
</dbReference>
<dbReference type="Pfam" id="PF08242">
    <property type="entry name" value="Methyltransf_12"/>
    <property type="match status" value="1"/>
</dbReference>
<evidence type="ECO:0000313" key="11">
    <source>
        <dbReference type="EMBL" id="KAK3934109.1"/>
    </source>
</evidence>
<dbReference type="InterPro" id="IPR050091">
    <property type="entry name" value="PKS_NRPS_Biosynth_Enz"/>
</dbReference>
<dbReference type="EMBL" id="MU854027">
    <property type="protein sequence ID" value="KAK3934109.1"/>
    <property type="molecule type" value="Genomic_DNA"/>
</dbReference>
<feature type="active site" description="Proton donor; for dehydratase activity" evidence="7">
    <location>
        <position position="1127"/>
    </location>
</feature>
<dbReference type="SMART" id="SM00827">
    <property type="entry name" value="PKS_AT"/>
    <property type="match status" value="1"/>
</dbReference>
<dbReference type="CDD" id="cd00833">
    <property type="entry name" value="PKS"/>
    <property type="match status" value="1"/>
</dbReference>
<dbReference type="PROSITE" id="PS00606">
    <property type="entry name" value="KS3_1"/>
    <property type="match status" value="1"/>
</dbReference>
<gene>
    <name evidence="11" type="ORF">QBC46DRAFT_368419</name>
</gene>
<evidence type="ECO:0000259" key="10">
    <source>
        <dbReference type="PROSITE" id="PS52019"/>
    </source>
</evidence>
<dbReference type="SMART" id="SM00826">
    <property type="entry name" value="PKS_DH"/>
    <property type="match status" value="1"/>
</dbReference>
<dbReference type="Gene3D" id="3.10.129.110">
    <property type="entry name" value="Polyketide synthase dehydratase"/>
    <property type="match status" value="1"/>
</dbReference>
<dbReference type="Pfam" id="PF02801">
    <property type="entry name" value="Ketoacyl-synt_C"/>
    <property type="match status" value="1"/>
</dbReference>
<dbReference type="Gene3D" id="3.40.50.150">
    <property type="entry name" value="Vaccinia Virus protein VP39"/>
    <property type="match status" value="1"/>
</dbReference>
<dbReference type="SUPFAM" id="SSF52151">
    <property type="entry name" value="FabD/lysophospholipase-like"/>
    <property type="match status" value="1"/>
</dbReference>
<dbReference type="PANTHER" id="PTHR43775:SF29">
    <property type="entry name" value="ASPERFURANONE POLYKETIDE SYNTHASE AFOG-RELATED"/>
    <property type="match status" value="1"/>
</dbReference>
<dbReference type="InterPro" id="IPR020807">
    <property type="entry name" value="PKS_DH"/>
</dbReference>
<evidence type="ECO:0000256" key="8">
    <source>
        <dbReference type="SAM" id="MobiDB-lite"/>
    </source>
</evidence>
<dbReference type="InterPro" id="IPR056501">
    <property type="entry name" value="NAD-bd_HRPKS_sdrA"/>
</dbReference>
<sequence length="1799" mass="197620">MVQISEQSNGCNHTPTTGNPTDDDIAVIGFSFKLPQDVDDVASFWDVLHHRRNLMTRWPESRMNAKSFVAGKQSKFNCPGGYFIRDDPAAFDAPFFSISAKEAAALDPMQRWTLETSYRAFENAGIPAEKLKGSRTAVFSASFTDDWSRMVSQDPENGERTAATGTASSLIPNRVSWYFDLRGPSVHIDTACSSSLFAVDMACQSLRAGECSSALVTGSSLILTPTFTHYLSNLGFLSPDSKCWAFDHRANGYARGEGFIALLLKPLSAALRDGDMIRSVIRATGSNQDGQTPSLTQPSSRAQEELIRHVYEKANLPFDKTRYVEAHVSLEKGIIPPHALFEKVNPDIDIEFHNISIPTEEIVWPSEGLRRISVNSFGFGGTNIHVILDDAYHYLHERGLTGNHCTAASANSTLNGLAKTTNGLANGLPNGYKKGQASGVHGYGNGHARGKSRLLVWSAADEKALKRTIERQQAFYKDHVAGNPAKLDQLAYTLATRRSCMLWRTFVIVTEGPADTASLSAAKPVRSSGEAGLAFVFTGQGAQYADMGWDLIHQYPLFAETLERIGEIYSSLGCEWDLLDELRNSENVDRPEYSQPLCTAVQVALVELLKSFNVVPKAAVGHSSGEIAAAYAIGALSLESACKVSYFRGQLAGKLRAADSGAMISVNLAEDEVPAYLEKIGTAAAGVSVACINSPLNCTLSGPECAIDAVKEQAERDQIFAQKLKTGVAYHSPAMLAIAYDYKKQMGSLEAANSNSPCSIPMVSTVTGKRVDPTTLTTARYWVENMVSPVRFADAIHALTQQQSSTPKAGGFLANITDLVEIGPTAALRRPVTDTLANAGPRAKQVRYASVLYRKRSAVETTLELAGQLFAYGHPVSITAVNQLSGKGPFLVDCPEYPFDHSNKYWAESRISRDYRLRGTVTGATLGQRVSDWNPLQPRWRNFLSVESEPWVADHNISNTVIYPAAGMLVMAMEAALQTVPAIRTIAGYTVKEARFMNPIVVGETWEDRTETVVELRPVRKSYEKDSTWSDVHIFCYRNKEWSECFSARIQVQYEEDASQHAMDACTRPIDSQVFYRNAADNGLRYGDWFQLLEDLHWDGKKTAVARIDVSKPQFHTTSLVHPAILDAIFHMLRASSQAFASASATNVPVKLVNAWFSASGWQSPQTGCLRCWGTANGKETSTASGEDGTIYTLADDGTVLMSIEHLITVAVSRPDNEGVTQATKKLLHKVQWKPHLSLLNPRQLTQACVGRSRVVKDDATALAHHVELTSVMNLALSRILRDMTAAERAKLPAPLERHMTWMEHHVSTLDTSNAHISDAELELRLKNIEVMRPSWKLHTNVVRELKNILVGDKDPLEVIFDSDRADVFYADMFAQVCDARLQNFLELAAHENPGLRILEVGARTGGFTGHILTALQSLEKESGGLRLGEYTYTDISPTFFKRARERWKSLEGRISFKTLDLERTLESQGFEVGSYDLLVAGSVLHATADLMRTLENVRTALKPGGRALILEVIAPEDVVANFSFGLVPGWWLARETWRKMSPLLNEEQWDSCLQKCGFSGNDLVLRDFEEEGCHICSIIVSTASTPTGTACKSKNKQILLVVDEHSQKQATLANLIHITLSGEHAISIDILSLEQFQETNPSPEEVVLCLASLDTPFLHNMTESKLAWLKDLMRRAKRMLWVSGGASSINDPQQPFYSQAQGFFRSLRLEAAASVDSQIVTLAVESHDDVASVIKVLQASFLDSSSSPSKEVEYVVQNGLLETCRVAEDVDGNTALGALLSPHCRRPSDAGSEGCNGT</sequence>
<evidence type="ECO:0000256" key="4">
    <source>
        <dbReference type="ARBA" id="ARBA00023002"/>
    </source>
</evidence>
<dbReference type="SMART" id="SM00825">
    <property type="entry name" value="PKS_KS"/>
    <property type="match status" value="1"/>
</dbReference>
<keyword evidence="6" id="KW-0012">Acyltransferase</keyword>
<feature type="compositionally biased region" description="Polar residues" evidence="8">
    <location>
        <begin position="1"/>
        <end position="20"/>
    </location>
</feature>
<keyword evidence="12" id="KW-1185">Reference proteome</keyword>
<dbReference type="SUPFAM" id="SSF55048">
    <property type="entry name" value="Probable ACP-binding domain of malonyl-CoA ACP transacylase"/>
    <property type="match status" value="1"/>
</dbReference>
<dbReference type="InterPro" id="IPR032821">
    <property type="entry name" value="PKS_assoc"/>
</dbReference>
<dbReference type="CDD" id="cd02440">
    <property type="entry name" value="AdoMet_MTases"/>
    <property type="match status" value="1"/>
</dbReference>
<dbReference type="GO" id="GO:0004315">
    <property type="term" value="F:3-oxoacyl-[acyl-carrier-protein] synthase activity"/>
    <property type="evidence" value="ECO:0007669"/>
    <property type="project" value="InterPro"/>
</dbReference>
<organism evidence="11 12">
    <name type="scientific">Diplogelasinospora grovesii</name>
    <dbReference type="NCBI Taxonomy" id="303347"/>
    <lineage>
        <taxon>Eukaryota</taxon>
        <taxon>Fungi</taxon>
        <taxon>Dikarya</taxon>
        <taxon>Ascomycota</taxon>
        <taxon>Pezizomycotina</taxon>
        <taxon>Sordariomycetes</taxon>
        <taxon>Sordariomycetidae</taxon>
        <taxon>Sordariales</taxon>
        <taxon>Diplogelasinosporaceae</taxon>
        <taxon>Diplogelasinospora</taxon>
    </lineage>
</organism>
<accession>A0AAN6MW86</accession>
<dbReference type="InterPro" id="IPR049900">
    <property type="entry name" value="PKS_mFAS_DH"/>
</dbReference>
<dbReference type="GO" id="GO:0044550">
    <property type="term" value="P:secondary metabolite biosynthetic process"/>
    <property type="evidence" value="ECO:0007669"/>
    <property type="project" value="TreeGrafter"/>
</dbReference>
<evidence type="ECO:0000313" key="12">
    <source>
        <dbReference type="Proteomes" id="UP001303473"/>
    </source>
</evidence>
<evidence type="ECO:0000256" key="6">
    <source>
        <dbReference type="ARBA" id="ARBA00023315"/>
    </source>
</evidence>
<feature type="domain" description="Ketosynthase family 3 (KS3)" evidence="9">
    <location>
        <begin position="22"/>
        <end position="390"/>
    </location>
</feature>
<keyword evidence="4" id="KW-0560">Oxidoreductase</keyword>
<dbReference type="InterPro" id="IPR014043">
    <property type="entry name" value="Acyl_transferase_dom"/>
</dbReference>
<keyword evidence="5" id="KW-0511">Multifunctional enzyme</keyword>
<dbReference type="InterPro" id="IPR029063">
    <property type="entry name" value="SAM-dependent_MTases_sf"/>
</dbReference>
<keyword evidence="3" id="KW-0808">Transferase</keyword>
<evidence type="ECO:0000259" key="9">
    <source>
        <dbReference type="PROSITE" id="PS52004"/>
    </source>
</evidence>
<dbReference type="InterPro" id="IPR042104">
    <property type="entry name" value="PKS_dehydratase_sf"/>
</dbReference>
<dbReference type="GO" id="GO:0006633">
    <property type="term" value="P:fatty acid biosynthetic process"/>
    <property type="evidence" value="ECO:0007669"/>
    <property type="project" value="InterPro"/>
</dbReference>
<dbReference type="PROSITE" id="PS52019">
    <property type="entry name" value="PKS_MFAS_DH"/>
    <property type="match status" value="1"/>
</dbReference>
<dbReference type="PROSITE" id="PS52004">
    <property type="entry name" value="KS3_2"/>
    <property type="match status" value="1"/>
</dbReference>
<evidence type="ECO:0000256" key="3">
    <source>
        <dbReference type="ARBA" id="ARBA00022679"/>
    </source>
</evidence>
<dbReference type="Pfam" id="PF23114">
    <property type="entry name" value="NAD-bd_HRPKS_sdrA"/>
    <property type="match status" value="1"/>
</dbReference>